<dbReference type="InterPro" id="IPR011045">
    <property type="entry name" value="N2O_reductase_N"/>
</dbReference>
<dbReference type="InterPro" id="IPR017850">
    <property type="entry name" value="Alkaline_phosphatase_core_sf"/>
</dbReference>
<dbReference type="NCBIfam" id="TIGR02276">
    <property type="entry name" value="beta_rpt_yvtn"/>
    <property type="match status" value="1"/>
</dbReference>
<evidence type="ECO:0000256" key="1">
    <source>
        <dbReference type="ARBA" id="ARBA00022801"/>
    </source>
</evidence>
<organism evidence="4 5">
    <name type="scientific">Nibrella saemangeumensis</name>
    <dbReference type="NCBI Taxonomy" id="1084526"/>
    <lineage>
        <taxon>Bacteria</taxon>
        <taxon>Pseudomonadati</taxon>
        <taxon>Bacteroidota</taxon>
        <taxon>Cytophagia</taxon>
        <taxon>Cytophagales</taxon>
        <taxon>Spirosomataceae</taxon>
        <taxon>Nibrella</taxon>
    </lineage>
</organism>
<keyword evidence="1" id="KW-0378">Hydrolase</keyword>
<evidence type="ECO:0000256" key="2">
    <source>
        <dbReference type="SAM" id="MobiDB-lite"/>
    </source>
</evidence>
<feature type="signal peptide" evidence="3">
    <location>
        <begin position="1"/>
        <end position="19"/>
    </location>
</feature>
<dbReference type="InterPro" id="IPR011964">
    <property type="entry name" value="YVTN_b-propeller_repeat"/>
</dbReference>
<dbReference type="RefSeq" id="WP_345242096.1">
    <property type="nucleotide sequence ID" value="NZ_BAABHD010000021.1"/>
</dbReference>
<dbReference type="PANTHER" id="PTHR47197:SF3">
    <property type="entry name" value="DIHYDRO-HEME D1 DEHYDROGENASE"/>
    <property type="match status" value="1"/>
</dbReference>
<reference evidence="5" key="1">
    <citation type="journal article" date="2019" name="Int. J. Syst. Evol. Microbiol.">
        <title>The Global Catalogue of Microorganisms (GCM) 10K type strain sequencing project: providing services to taxonomists for standard genome sequencing and annotation.</title>
        <authorList>
            <consortium name="The Broad Institute Genomics Platform"/>
            <consortium name="The Broad Institute Genome Sequencing Center for Infectious Disease"/>
            <person name="Wu L."/>
            <person name="Ma J."/>
        </authorList>
    </citation>
    <scope>NUCLEOTIDE SEQUENCE [LARGE SCALE GENOMIC DNA]</scope>
    <source>
        <strain evidence="5">JCM 17927</strain>
    </source>
</reference>
<dbReference type="InterPro" id="IPR015943">
    <property type="entry name" value="WD40/YVTN_repeat-like_dom_sf"/>
</dbReference>
<dbReference type="Proteomes" id="UP001501175">
    <property type="component" value="Unassembled WGS sequence"/>
</dbReference>
<dbReference type="InterPro" id="IPR007312">
    <property type="entry name" value="Phosphoesterase"/>
</dbReference>
<feature type="region of interest" description="Disordered" evidence="2">
    <location>
        <begin position="895"/>
        <end position="920"/>
    </location>
</feature>
<name>A0ABP8MK76_9BACT</name>
<dbReference type="Pfam" id="PF04185">
    <property type="entry name" value="Phosphoesterase"/>
    <property type="match status" value="1"/>
</dbReference>
<dbReference type="InterPro" id="IPR051200">
    <property type="entry name" value="Host-pathogen_enzymatic-act"/>
</dbReference>
<gene>
    <name evidence="4" type="ORF">GCM10023189_14760</name>
</gene>
<comment type="caution">
    <text evidence="4">The sequence shown here is derived from an EMBL/GenBank/DDBJ whole genome shotgun (WGS) entry which is preliminary data.</text>
</comment>
<dbReference type="EMBL" id="BAABHD010000021">
    <property type="protein sequence ID" value="GAA4452030.1"/>
    <property type="molecule type" value="Genomic_DNA"/>
</dbReference>
<dbReference type="SUPFAM" id="SSF53649">
    <property type="entry name" value="Alkaline phosphatase-like"/>
    <property type="match status" value="1"/>
</dbReference>
<sequence>MKNLFTSVLLSVVFATLQAQPRFLISAPAGTEYAKINKTGLTVLPNGRLLTPRGRQITTAPHPYGLALSPDGQTVVTANSGTSPFSISILRNILTANPQVRQIPEGAKNDKGMLEACFMGLAITPDNRTVYVAGGETNKIFVFDLATGKGVGSINCSVKTGSADYSHGYIGDMVLSRDGRTLYAVDQIGFRMLVIDVASRNILHNVPTGRYPFGITLSPDEKTAYVANVGVFEYKPFTDLDRKNLKETAHNWPASKYGSREMKEGVPEKGIPALGDPNVPEAFSVWSISLGNQPKVRAKIKTGFLVGQLIEDFPAIGGSSPNSVVATDQYVFVSNGNNDCISVIDIKKDTVVRNIPLSPDTRLGKWRGVIPFGVALSPDGKRLYVAEAGINAVGVIDVPTMQVIGHIPTGWFPSKLKVSLDGKKLIVANAKGFGSGPNGGKNFQMGPEGSYIGGLMKGTVSVIDIPADAQLATETRQVMGNNFRFSPVPTGRHTNPIPLYPRHKESPIKHIVFIAKENRTYDEIFGQVTGGQGAPTLARYGRDVSFTSRDKARSVSKVTVMPNHLALAQRFAMSDNFYCDADVSADGHRWMVNTYPNEWVETGTAAAYGGRRNQRDSSNAPGNLAFYGSAGSIYPEDYNEAGSMWEHLEQHGKEFFNFGFGVEMAAAYSDSTMKYIGEKYTINYPLPAPLYDRSSRIFPTYNMAIPDQFRTDLFIKEFNEKWVGDGKTLPSMITLMLPNDHGTRERPKAGFPFTESYMTDNDLAVGRAIEFLSRSPYWKNMAIFVLEDDPQGGVDHIDAHRSPLLVISPYAKKNYVGHGHYSFGSVFKTFWHILGMPYLNQYDAGATDLSDLFTDQPDFTPYRAVPVDARVFDPQKALDPFDEKFDWKAFAESEELDRTETMQKRRQEDDEQAKKKRKKQ</sequence>
<accession>A0ABP8MK76</accession>
<evidence type="ECO:0000313" key="5">
    <source>
        <dbReference type="Proteomes" id="UP001501175"/>
    </source>
</evidence>
<dbReference type="SUPFAM" id="SSF50974">
    <property type="entry name" value="Nitrous oxide reductase, N-terminal domain"/>
    <property type="match status" value="1"/>
</dbReference>
<feature type="chain" id="PRO_5047087965" evidence="3">
    <location>
        <begin position="20"/>
        <end position="920"/>
    </location>
</feature>
<protein>
    <submittedName>
        <fullName evidence="4">Beta-propeller fold lactonase family protein</fullName>
    </submittedName>
</protein>
<dbReference type="Gene3D" id="3.40.720.10">
    <property type="entry name" value="Alkaline Phosphatase, subunit A"/>
    <property type="match status" value="2"/>
</dbReference>
<proteinExistence type="predicted"/>
<dbReference type="PANTHER" id="PTHR47197">
    <property type="entry name" value="PROTEIN NIRF"/>
    <property type="match status" value="1"/>
</dbReference>
<keyword evidence="5" id="KW-1185">Reference proteome</keyword>
<dbReference type="Gene3D" id="2.130.10.10">
    <property type="entry name" value="YVTN repeat-like/Quinoprotein amine dehydrogenase"/>
    <property type="match status" value="2"/>
</dbReference>
<evidence type="ECO:0000256" key="3">
    <source>
        <dbReference type="SAM" id="SignalP"/>
    </source>
</evidence>
<evidence type="ECO:0000313" key="4">
    <source>
        <dbReference type="EMBL" id="GAA4452030.1"/>
    </source>
</evidence>
<feature type="compositionally biased region" description="Basic and acidic residues" evidence="2">
    <location>
        <begin position="895"/>
        <end position="908"/>
    </location>
</feature>
<keyword evidence="3" id="KW-0732">Signal</keyword>